<dbReference type="Proteomes" id="UP000009026">
    <property type="component" value="Chromosome"/>
</dbReference>
<accession>A0A0H4XJ42</accession>
<organism evidence="1 2">
    <name type="scientific">Pseudomyxococcus hansupus</name>
    <dbReference type="NCBI Taxonomy" id="1297742"/>
    <lineage>
        <taxon>Bacteria</taxon>
        <taxon>Pseudomonadati</taxon>
        <taxon>Myxococcota</taxon>
        <taxon>Myxococcia</taxon>
        <taxon>Myxococcales</taxon>
        <taxon>Cystobacterineae</taxon>
        <taxon>Myxococcaceae</taxon>
        <taxon>Pseudomyxococcus</taxon>
    </lineage>
</organism>
<dbReference type="KEGG" id="mym:A176_005199"/>
<gene>
    <name evidence="1" type="ORF">A176_005199</name>
</gene>
<keyword evidence="2" id="KW-1185">Reference proteome</keyword>
<dbReference type="PATRIC" id="fig|1297742.4.peg.5278"/>
<evidence type="ECO:0000313" key="2">
    <source>
        <dbReference type="Proteomes" id="UP000009026"/>
    </source>
</evidence>
<reference evidence="1 2" key="1">
    <citation type="journal article" date="2016" name="PLoS ONE">
        <title>Complete Genome Sequence and Comparative Genomics of a Novel Myxobacterium Myxococcus hansupus.</title>
        <authorList>
            <person name="Sharma G."/>
            <person name="Narwani T."/>
            <person name="Subramanian S."/>
        </authorList>
    </citation>
    <scope>NUCLEOTIDE SEQUENCE [LARGE SCALE GENOMIC DNA]</scope>
    <source>
        <strain evidence="2">mixupus</strain>
    </source>
</reference>
<protein>
    <submittedName>
        <fullName evidence="1">Uncharacterized protein</fullName>
    </submittedName>
</protein>
<dbReference type="EMBL" id="CP012109">
    <property type="protein sequence ID" value="AKQ68287.1"/>
    <property type="molecule type" value="Genomic_DNA"/>
</dbReference>
<proteinExistence type="predicted"/>
<sequence length="44" mass="4712">MDANLIAAVQGIGPASNILFKWDATGECTDVEVRNASLYTPMMP</sequence>
<evidence type="ECO:0000313" key="1">
    <source>
        <dbReference type="EMBL" id="AKQ68287.1"/>
    </source>
</evidence>
<name>A0A0H4XJ42_9BACT</name>
<dbReference type="AlphaFoldDB" id="A0A0H4XJ42"/>